<feature type="region of interest" description="Disordered" evidence="1">
    <location>
        <begin position="37"/>
        <end position="72"/>
    </location>
</feature>
<sequence length="72" mass="7936">MVRTCGWAEEMDGFGSEAEYFCHDSGAPSFWRAGPAMAVQKNPERRRPRRLNGPTDPVAAPFGASRDSKHSP</sequence>
<dbReference type="AlphaFoldDB" id="A0A918X7N2"/>
<evidence type="ECO:0000256" key="1">
    <source>
        <dbReference type="SAM" id="MobiDB-lite"/>
    </source>
</evidence>
<proteinExistence type="predicted"/>
<name>A0A918X7N2_9ACTN</name>
<evidence type="ECO:0000313" key="3">
    <source>
        <dbReference type="Proteomes" id="UP000654947"/>
    </source>
</evidence>
<protein>
    <submittedName>
        <fullName evidence="2">Uncharacterized protein</fullName>
    </submittedName>
</protein>
<dbReference type="Proteomes" id="UP000654947">
    <property type="component" value="Unassembled WGS sequence"/>
</dbReference>
<reference evidence="2 3" key="1">
    <citation type="journal article" date="2014" name="Int. J. Syst. Evol. Microbiol.">
        <title>Complete genome sequence of Corynebacterium casei LMG S-19264T (=DSM 44701T), isolated from a smear-ripened cheese.</title>
        <authorList>
            <consortium name="US DOE Joint Genome Institute (JGI-PGF)"/>
            <person name="Walter F."/>
            <person name="Albersmeier A."/>
            <person name="Kalinowski J."/>
            <person name="Ruckert C."/>
        </authorList>
    </citation>
    <scope>NUCLEOTIDE SEQUENCE [LARGE SCALE GENOMIC DNA]</scope>
    <source>
        <strain evidence="2 3">KCTC 19473</strain>
    </source>
</reference>
<organism evidence="2 3">
    <name type="scientific">Nocardiopsis kunsanensis</name>
    <dbReference type="NCBI Taxonomy" id="141693"/>
    <lineage>
        <taxon>Bacteria</taxon>
        <taxon>Bacillati</taxon>
        <taxon>Actinomycetota</taxon>
        <taxon>Actinomycetes</taxon>
        <taxon>Streptosporangiales</taxon>
        <taxon>Nocardiopsidaceae</taxon>
        <taxon>Nocardiopsis</taxon>
    </lineage>
</organism>
<accession>A0A918X7N2</accession>
<keyword evidence="3" id="KW-1185">Reference proteome</keyword>
<gene>
    <name evidence="2" type="ORF">GCM10007147_03460</name>
</gene>
<comment type="caution">
    <text evidence="2">The sequence shown here is derived from an EMBL/GenBank/DDBJ whole genome shotgun (WGS) entry which is preliminary data.</text>
</comment>
<evidence type="ECO:0000313" key="2">
    <source>
        <dbReference type="EMBL" id="GHD15744.1"/>
    </source>
</evidence>
<dbReference type="EMBL" id="BMXL01000001">
    <property type="protein sequence ID" value="GHD15744.1"/>
    <property type="molecule type" value="Genomic_DNA"/>
</dbReference>